<dbReference type="PANTHER" id="PTHR36927:SF4">
    <property type="entry name" value="BLR5718 PROTEIN"/>
    <property type="match status" value="1"/>
</dbReference>
<evidence type="ECO:0000313" key="3">
    <source>
        <dbReference type="EMBL" id="BCJ97570.1"/>
    </source>
</evidence>
<feature type="transmembrane region" description="Helical" evidence="1">
    <location>
        <begin position="323"/>
        <end position="345"/>
    </location>
</feature>
<feature type="transmembrane region" description="Helical" evidence="1">
    <location>
        <begin position="351"/>
        <end position="370"/>
    </location>
</feature>
<evidence type="ECO:0000313" key="4">
    <source>
        <dbReference type="Proteomes" id="UP000515703"/>
    </source>
</evidence>
<evidence type="ECO:0000259" key="2">
    <source>
        <dbReference type="Pfam" id="PF01757"/>
    </source>
</evidence>
<keyword evidence="4" id="KW-1185">Reference proteome</keyword>
<feature type="transmembrane region" description="Helical" evidence="1">
    <location>
        <begin position="54"/>
        <end position="78"/>
    </location>
</feature>
<keyword evidence="1" id="KW-0812">Transmembrane</keyword>
<dbReference type="InterPro" id="IPR050623">
    <property type="entry name" value="Glucan_succinyl_AcylTrfase"/>
</dbReference>
<feature type="transmembrane region" description="Helical" evidence="1">
    <location>
        <begin position="98"/>
        <end position="120"/>
    </location>
</feature>
<protein>
    <recommendedName>
        <fullName evidence="2">Acyltransferase 3 domain-containing protein</fullName>
    </recommendedName>
</protein>
<accession>A0A7I8DGQ5</accession>
<organism evidence="3 4">
    <name type="scientific">Anaerocolumna chitinilytica</name>
    <dbReference type="NCBI Taxonomy" id="1727145"/>
    <lineage>
        <taxon>Bacteria</taxon>
        <taxon>Bacillati</taxon>
        <taxon>Bacillota</taxon>
        <taxon>Clostridia</taxon>
        <taxon>Lachnospirales</taxon>
        <taxon>Lachnospiraceae</taxon>
        <taxon>Anaerocolumna</taxon>
    </lineage>
</organism>
<evidence type="ECO:0000256" key="1">
    <source>
        <dbReference type="SAM" id="Phobius"/>
    </source>
</evidence>
<dbReference type="EMBL" id="AP023368">
    <property type="protein sequence ID" value="BCJ97570.1"/>
    <property type="molecule type" value="Genomic_DNA"/>
</dbReference>
<feature type="transmembrane region" description="Helical" evidence="1">
    <location>
        <begin position="21"/>
        <end position="42"/>
    </location>
</feature>
<proteinExistence type="predicted"/>
<dbReference type="Pfam" id="PF01757">
    <property type="entry name" value="Acyl_transf_3"/>
    <property type="match status" value="1"/>
</dbReference>
<gene>
    <name evidence="3" type="ORF">bsdcttw_06110</name>
</gene>
<name>A0A7I8DGQ5_9FIRM</name>
<dbReference type="InterPro" id="IPR002656">
    <property type="entry name" value="Acyl_transf_3_dom"/>
</dbReference>
<feature type="transmembrane region" description="Helical" evidence="1">
    <location>
        <begin position="215"/>
        <end position="233"/>
    </location>
</feature>
<feature type="transmembrane region" description="Helical" evidence="1">
    <location>
        <begin position="183"/>
        <end position="203"/>
    </location>
</feature>
<feature type="transmembrane region" description="Helical" evidence="1">
    <location>
        <begin position="279"/>
        <end position="303"/>
    </location>
</feature>
<dbReference type="RefSeq" id="WP_185257984.1">
    <property type="nucleotide sequence ID" value="NZ_AP023368.1"/>
</dbReference>
<dbReference type="AlphaFoldDB" id="A0A7I8DGQ5"/>
<dbReference type="Proteomes" id="UP000515703">
    <property type="component" value="Chromosome"/>
</dbReference>
<feature type="transmembrane region" description="Helical" evidence="1">
    <location>
        <begin position="245"/>
        <end position="267"/>
    </location>
</feature>
<feature type="domain" description="Acyltransferase 3" evidence="2">
    <location>
        <begin position="11"/>
        <end position="366"/>
    </location>
</feature>
<reference evidence="3 4" key="1">
    <citation type="submission" date="2020-08" db="EMBL/GenBank/DDBJ databases">
        <title>Draft genome sequencing of an Anaerocolumna strain isolated from anoxic soil subjected to BSD treatment.</title>
        <authorList>
            <person name="Uek A."/>
            <person name="Tonouchi A."/>
        </authorList>
    </citation>
    <scope>NUCLEOTIDE SEQUENCE [LARGE SCALE GENOMIC DNA]</scope>
    <source>
        <strain evidence="3 4">CTTW</strain>
    </source>
</reference>
<dbReference type="KEGG" id="acht:bsdcttw_06110"/>
<keyword evidence="1" id="KW-0472">Membrane</keyword>
<sequence length="380" mass="43460">MEEGTKKERYVYIDNLRLLMIVFVVIMHLAVTYSGMGGWYVIESKELGAFQTAFFGLYQSFTQAYFMGFLFLISGYFVKNSYDKKGFGQFIYERFVRLGIPTLIYMLLINPFIMIVYLGYRGEGEGILKAYIHYITGFQFIGSSGPLWFAFALFIFNTVYACLRKGIKLQEKREKELPGRNAAVQVIFLIAVCTFLIRLIQPVGTSILNMQLCYFAQYIILFIAGITAGKYRWFSKLTYRDGRKWLFAALVPGIVCWGIMMIAGGALDGKQDLLNGGWYWQSAVYALWESFTAVAMSIGLLAVFREKYNRQSRLVKTLSDNSFAVYMFHPLIIIPITFALTALPADPVIKFLMACILGVPVSFLCTNYIFRRIPILNRVL</sequence>
<keyword evidence="1" id="KW-1133">Transmembrane helix</keyword>
<feature type="transmembrane region" description="Helical" evidence="1">
    <location>
        <begin position="140"/>
        <end position="163"/>
    </location>
</feature>
<dbReference type="GO" id="GO:0016747">
    <property type="term" value="F:acyltransferase activity, transferring groups other than amino-acyl groups"/>
    <property type="evidence" value="ECO:0007669"/>
    <property type="project" value="InterPro"/>
</dbReference>
<reference evidence="3 4" key="2">
    <citation type="submission" date="2020-08" db="EMBL/GenBank/DDBJ databases">
        <authorList>
            <person name="Ueki A."/>
            <person name="Tonouchi A."/>
        </authorList>
    </citation>
    <scope>NUCLEOTIDE SEQUENCE [LARGE SCALE GENOMIC DNA]</scope>
    <source>
        <strain evidence="3 4">CTTW</strain>
    </source>
</reference>
<dbReference type="PANTHER" id="PTHR36927">
    <property type="entry name" value="BLR4337 PROTEIN"/>
    <property type="match status" value="1"/>
</dbReference>